<organism evidence="1 2">
    <name type="scientific">Bacillus songklensis</name>
    <dbReference type="NCBI Taxonomy" id="1069116"/>
    <lineage>
        <taxon>Bacteria</taxon>
        <taxon>Bacillati</taxon>
        <taxon>Bacillota</taxon>
        <taxon>Bacilli</taxon>
        <taxon>Bacillales</taxon>
        <taxon>Bacillaceae</taxon>
        <taxon>Bacillus</taxon>
    </lineage>
</organism>
<evidence type="ECO:0000313" key="2">
    <source>
        <dbReference type="Proteomes" id="UP001595752"/>
    </source>
</evidence>
<gene>
    <name evidence="1" type="ORF">ACFOU2_13565</name>
</gene>
<reference evidence="2" key="1">
    <citation type="journal article" date="2019" name="Int. J. Syst. Evol. Microbiol.">
        <title>The Global Catalogue of Microorganisms (GCM) 10K type strain sequencing project: providing services to taxonomists for standard genome sequencing and annotation.</title>
        <authorList>
            <consortium name="The Broad Institute Genomics Platform"/>
            <consortium name="The Broad Institute Genome Sequencing Center for Infectious Disease"/>
            <person name="Wu L."/>
            <person name="Ma J."/>
        </authorList>
    </citation>
    <scope>NUCLEOTIDE SEQUENCE [LARGE SCALE GENOMIC DNA]</scope>
    <source>
        <strain evidence="2">CCUG 61889</strain>
    </source>
</reference>
<protein>
    <submittedName>
        <fullName evidence="1">DUF1450 domain-containing protein</fullName>
    </submittedName>
</protein>
<comment type="caution">
    <text evidence="1">The sequence shown here is derived from an EMBL/GenBank/DDBJ whole genome shotgun (WGS) entry which is preliminary data.</text>
</comment>
<sequence>MRVRVAKFCERNIKVTPAGEAIDILRRSYQDDVEVRIVDCFRRCLECRVKPFCRIQLTTMEADKPEILVEKILQTVRRETQ</sequence>
<dbReference type="Pfam" id="PF07293">
    <property type="entry name" value="DUF1450"/>
    <property type="match status" value="1"/>
</dbReference>
<dbReference type="EMBL" id="JBHRZT010000052">
    <property type="protein sequence ID" value="MFC3884475.1"/>
    <property type="molecule type" value="Genomic_DNA"/>
</dbReference>
<dbReference type="RefSeq" id="WP_377915947.1">
    <property type="nucleotide sequence ID" value="NZ_JBHRZT010000052.1"/>
</dbReference>
<evidence type="ECO:0000313" key="1">
    <source>
        <dbReference type="EMBL" id="MFC3884475.1"/>
    </source>
</evidence>
<name>A0ABV8B579_9BACI</name>
<proteinExistence type="predicted"/>
<dbReference type="Proteomes" id="UP001595752">
    <property type="component" value="Unassembled WGS sequence"/>
</dbReference>
<accession>A0ABV8B579</accession>
<dbReference type="InterPro" id="IPR009910">
    <property type="entry name" value="DUF1450"/>
</dbReference>
<keyword evidence="2" id="KW-1185">Reference proteome</keyword>